<keyword evidence="2" id="KW-1133">Transmembrane helix</keyword>
<evidence type="ECO:0000256" key="1">
    <source>
        <dbReference type="SAM" id="MobiDB-lite"/>
    </source>
</evidence>
<feature type="transmembrane region" description="Helical" evidence="2">
    <location>
        <begin position="605"/>
        <end position="626"/>
    </location>
</feature>
<feature type="transmembrane region" description="Helical" evidence="2">
    <location>
        <begin position="722"/>
        <end position="743"/>
    </location>
</feature>
<keyword evidence="4" id="KW-1185">Reference proteome</keyword>
<organism evidence="3 4">
    <name type="scientific">Astrephomene gubernaculifera</name>
    <dbReference type="NCBI Taxonomy" id="47775"/>
    <lineage>
        <taxon>Eukaryota</taxon>
        <taxon>Viridiplantae</taxon>
        <taxon>Chlorophyta</taxon>
        <taxon>core chlorophytes</taxon>
        <taxon>Chlorophyceae</taxon>
        <taxon>CS clade</taxon>
        <taxon>Chlamydomonadales</taxon>
        <taxon>Astrephomenaceae</taxon>
        <taxon>Astrephomene</taxon>
    </lineage>
</organism>
<keyword evidence="2" id="KW-0812">Transmembrane</keyword>
<keyword evidence="2" id="KW-0472">Membrane</keyword>
<feature type="compositionally biased region" description="Gly residues" evidence="1">
    <location>
        <begin position="1010"/>
        <end position="1023"/>
    </location>
</feature>
<reference evidence="3 4" key="1">
    <citation type="journal article" date="2021" name="Sci. Rep.">
        <title>Genome sequencing of the multicellular alga Astrephomene provides insights into convergent evolution of germ-soma differentiation.</title>
        <authorList>
            <person name="Yamashita S."/>
            <person name="Yamamoto K."/>
            <person name="Matsuzaki R."/>
            <person name="Suzuki S."/>
            <person name="Yamaguchi H."/>
            <person name="Hirooka S."/>
            <person name="Minakuchi Y."/>
            <person name="Miyagishima S."/>
            <person name="Kawachi M."/>
            <person name="Toyoda A."/>
            <person name="Nozaki H."/>
        </authorList>
    </citation>
    <scope>NUCLEOTIDE SEQUENCE [LARGE SCALE GENOMIC DNA]</scope>
    <source>
        <strain evidence="3 4">NIES-4017</strain>
    </source>
</reference>
<feature type="compositionally biased region" description="Low complexity" evidence="1">
    <location>
        <begin position="421"/>
        <end position="438"/>
    </location>
</feature>
<protein>
    <submittedName>
        <fullName evidence="3">Uncharacterized protein</fullName>
    </submittedName>
</protein>
<gene>
    <name evidence="3" type="ORF">Agub_g4720</name>
</gene>
<dbReference type="PANTHER" id="PTHR34553">
    <property type="entry name" value="OS05G0597400 PROTEIN"/>
    <property type="match status" value="1"/>
</dbReference>
<evidence type="ECO:0000256" key="2">
    <source>
        <dbReference type="SAM" id="Phobius"/>
    </source>
</evidence>
<feature type="non-terminal residue" evidence="3">
    <location>
        <position position="1"/>
    </location>
</feature>
<sequence length="1071" mass="110933">MTKLHYLTSLSFGVHSPRRCPYRALLSDQENKRFVIIVLREEPQQADGRFGKALQHVSTRLWNKNNPFSWTDESPAHRVVALEIEWSSVVGIDYRCPLHDDGKLVLEARQVVKRCFKTVEDVREFYTPRASVANVDVRRGALSAAPTPSRGSLERRLAAAAAAGCGPGRHALRSPGSSIPLTGKSAFATATVAAAAALSSSAGVSTCTPVADAAGQAAGHDSASLRCVRSEGPGSRCRTASGRNGHSALGSRSAAGAGPAPGDMGSTRQRLAAEAGAHRSSAPGFASADEGGGPGRGLGGPTRDAEGAVFGTQRRLRLVVPDASPEGRAEEQPEGGSSAASYKRQKRLGNGRLGHVQAESPRRAWSASDLRGMADEAGDDAATAADATGSGSGNTSSSCRPSGRGDANPFERASDGAMYRTTGCSNTTHSTSHGGGHLSSNGMHIRGCSGDGCCLHGPHVRARAPALNISGSGVGGPRGEGLRHGAAELLRRGCSSARGFAGGSGSGVAWADLQIGCSRRACGGGGGGGEGSTDVPRPCRWTRPSATYHACTVVLSFRDPFLPQELRRFVKSDLRLLKLYESGLPSWAIFLPCYGLPYRPWMRRALWLLFIAISIFSMGCGFYDLYKNVPFLKQVVTAVASRLYLPAAELFEWLERHTQIRMSILLTYLFSKSPLLVSLMRMLRSLAALLQQLLAPAAAALTSALQPLLVAAQAAAAGVGSGLASAGMAVWAVAQPVVATAAVSGREALAFASSVLGPPARALWALAVFLAQLVRLVAALVGMLLVGPLQLLCGIGGALSWASTAVVEQLAAAWEGARWAVQWAVTLGRAARRVAPAVRAGGRAVAQAAAASGAGGGVSGGVAVWQWLGLEVVGAYNAVRLTFVQAFKSAQAVSNFCITVAQAAVQHRVSLLLQLRRFITRQKERLPPAMAASVPLPSFVSMPSFDLGSTPGPASMSSLILDEPESASGSPMAGHIPLFDLDMSGVLGPEQEQDRPARGFGTSVSQQMYGGSGGGGGGGGGSSGSSMAGVSSFRSEGGLLRRRPDPIAIPLGGSAALRRRRRGVAGAGSSG</sequence>
<proteinExistence type="predicted"/>
<accession>A0AAD3DPM1</accession>
<evidence type="ECO:0000313" key="4">
    <source>
        <dbReference type="Proteomes" id="UP001054857"/>
    </source>
</evidence>
<feature type="compositionally biased region" description="Low complexity" evidence="1">
    <location>
        <begin position="380"/>
        <end position="398"/>
    </location>
</feature>
<feature type="compositionally biased region" description="Gly residues" evidence="1">
    <location>
        <begin position="290"/>
        <end position="300"/>
    </location>
</feature>
<name>A0AAD3DPM1_9CHLO</name>
<feature type="region of interest" description="Disordered" evidence="1">
    <location>
        <begin position="228"/>
        <end position="438"/>
    </location>
</feature>
<dbReference type="EMBL" id="BMAR01000006">
    <property type="protein sequence ID" value="GFR43621.1"/>
    <property type="molecule type" value="Genomic_DNA"/>
</dbReference>
<dbReference type="AlphaFoldDB" id="A0AAD3DPM1"/>
<comment type="caution">
    <text evidence="3">The sequence shown here is derived from an EMBL/GenBank/DDBJ whole genome shotgun (WGS) entry which is preliminary data.</text>
</comment>
<evidence type="ECO:0000313" key="3">
    <source>
        <dbReference type="EMBL" id="GFR43621.1"/>
    </source>
</evidence>
<feature type="compositionally biased region" description="Low complexity" evidence="1">
    <location>
        <begin position="245"/>
        <end position="266"/>
    </location>
</feature>
<feature type="region of interest" description="Disordered" evidence="1">
    <location>
        <begin position="988"/>
        <end position="1071"/>
    </location>
</feature>
<dbReference type="Proteomes" id="UP001054857">
    <property type="component" value="Unassembled WGS sequence"/>
</dbReference>
<dbReference type="PANTHER" id="PTHR34553:SF4">
    <property type="entry name" value="G1_S-SPECIFIC CYCLIN-E PROTEIN"/>
    <property type="match status" value="1"/>
</dbReference>
<feature type="transmembrane region" description="Helical" evidence="2">
    <location>
        <begin position="693"/>
        <end position="716"/>
    </location>
</feature>